<sequence length="129" mass="14190">MTAGVELGNNNKNCPTTTAMGMALVTTLTTFRAHAFQPSVAQAGASTPTHTSRPDQNQEEPFERRKGGQRACPPNWTPFNTHCYIASLPGRFLFNQASDWCTQTGSRVVWFDQSTVANFGSELNFINCE</sequence>
<keyword evidence="3" id="KW-1185">Reference proteome</keyword>
<evidence type="ECO:0000313" key="3">
    <source>
        <dbReference type="Proteomes" id="UP000031036"/>
    </source>
</evidence>
<dbReference type="AlphaFoldDB" id="A0A0B2V1Q4"/>
<evidence type="ECO:0000313" key="2">
    <source>
        <dbReference type="EMBL" id="KHN75399.1"/>
    </source>
</evidence>
<dbReference type="STRING" id="6265.A0A0B2V1Q4"/>
<dbReference type="InterPro" id="IPR016186">
    <property type="entry name" value="C-type_lectin-like/link_sf"/>
</dbReference>
<evidence type="ECO:0008006" key="4">
    <source>
        <dbReference type="Google" id="ProtNLM"/>
    </source>
</evidence>
<accession>A0A0B2V1Q4</accession>
<gene>
    <name evidence="2" type="ORF">Tcan_18616</name>
</gene>
<dbReference type="Proteomes" id="UP000031036">
    <property type="component" value="Unassembled WGS sequence"/>
</dbReference>
<proteinExistence type="predicted"/>
<name>A0A0B2V1Q4_TOXCA</name>
<organism evidence="2 3">
    <name type="scientific">Toxocara canis</name>
    <name type="common">Canine roundworm</name>
    <dbReference type="NCBI Taxonomy" id="6265"/>
    <lineage>
        <taxon>Eukaryota</taxon>
        <taxon>Metazoa</taxon>
        <taxon>Ecdysozoa</taxon>
        <taxon>Nematoda</taxon>
        <taxon>Chromadorea</taxon>
        <taxon>Rhabditida</taxon>
        <taxon>Spirurina</taxon>
        <taxon>Ascaridomorpha</taxon>
        <taxon>Ascaridoidea</taxon>
        <taxon>Toxocaridae</taxon>
        <taxon>Toxocara</taxon>
    </lineage>
</organism>
<dbReference type="InterPro" id="IPR016187">
    <property type="entry name" value="CTDL_fold"/>
</dbReference>
<reference evidence="2 3" key="1">
    <citation type="submission" date="2014-11" db="EMBL/GenBank/DDBJ databases">
        <title>Genetic blueprint of the zoonotic pathogen Toxocara canis.</title>
        <authorList>
            <person name="Zhu X.-Q."/>
            <person name="Korhonen P.K."/>
            <person name="Cai H."/>
            <person name="Young N.D."/>
            <person name="Nejsum P."/>
            <person name="von Samson-Himmelstjerna G."/>
            <person name="Boag P.R."/>
            <person name="Tan P."/>
            <person name="Li Q."/>
            <person name="Min J."/>
            <person name="Yang Y."/>
            <person name="Wang X."/>
            <person name="Fang X."/>
            <person name="Hall R.S."/>
            <person name="Hofmann A."/>
            <person name="Sternberg P.W."/>
            <person name="Jex A.R."/>
            <person name="Gasser R.B."/>
        </authorList>
    </citation>
    <scope>NUCLEOTIDE SEQUENCE [LARGE SCALE GENOMIC DNA]</scope>
    <source>
        <strain evidence="2">PN_DK_2014</strain>
    </source>
</reference>
<feature type="compositionally biased region" description="Polar residues" evidence="1">
    <location>
        <begin position="44"/>
        <end position="55"/>
    </location>
</feature>
<dbReference type="SUPFAM" id="SSF56436">
    <property type="entry name" value="C-type lectin-like"/>
    <property type="match status" value="1"/>
</dbReference>
<evidence type="ECO:0000256" key="1">
    <source>
        <dbReference type="SAM" id="MobiDB-lite"/>
    </source>
</evidence>
<protein>
    <recommendedName>
        <fullName evidence="4">C-type lectin domain-containing protein</fullName>
    </recommendedName>
</protein>
<dbReference type="Gene3D" id="3.10.100.10">
    <property type="entry name" value="Mannose-Binding Protein A, subunit A"/>
    <property type="match status" value="1"/>
</dbReference>
<feature type="region of interest" description="Disordered" evidence="1">
    <location>
        <begin position="39"/>
        <end position="73"/>
    </location>
</feature>
<comment type="caution">
    <text evidence="2">The sequence shown here is derived from an EMBL/GenBank/DDBJ whole genome shotgun (WGS) entry which is preliminary data.</text>
</comment>
<dbReference type="EMBL" id="JPKZ01002715">
    <property type="protein sequence ID" value="KHN75399.1"/>
    <property type="molecule type" value="Genomic_DNA"/>
</dbReference>